<keyword evidence="1" id="KW-1133">Transmembrane helix</keyword>
<dbReference type="AlphaFoldDB" id="A0A1I7S6S2"/>
<reference evidence="3" key="1">
    <citation type="submission" date="2016-11" db="UniProtKB">
        <authorList>
            <consortium name="WormBaseParasite"/>
        </authorList>
    </citation>
    <scope>IDENTIFICATION</scope>
</reference>
<accession>A0A1I7S6S2</accession>
<feature type="transmembrane region" description="Helical" evidence="1">
    <location>
        <begin position="12"/>
        <end position="29"/>
    </location>
</feature>
<evidence type="ECO:0000313" key="3">
    <source>
        <dbReference type="WBParaSite" id="BXY_0871000.1"/>
    </source>
</evidence>
<organism evidence="2 3">
    <name type="scientific">Bursaphelenchus xylophilus</name>
    <name type="common">Pinewood nematode worm</name>
    <name type="synonym">Aphelenchoides xylophilus</name>
    <dbReference type="NCBI Taxonomy" id="6326"/>
    <lineage>
        <taxon>Eukaryota</taxon>
        <taxon>Metazoa</taxon>
        <taxon>Ecdysozoa</taxon>
        <taxon>Nematoda</taxon>
        <taxon>Chromadorea</taxon>
        <taxon>Rhabditida</taxon>
        <taxon>Tylenchina</taxon>
        <taxon>Tylenchomorpha</taxon>
        <taxon>Aphelenchoidea</taxon>
        <taxon>Aphelenchoididae</taxon>
        <taxon>Bursaphelenchus</taxon>
    </lineage>
</organism>
<dbReference type="WBParaSite" id="BXY_0871000.1">
    <property type="protein sequence ID" value="BXY_0871000.1"/>
    <property type="gene ID" value="BXY_0871000"/>
</dbReference>
<proteinExistence type="predicted"/>
<protein>
    <submittedName>
        <fullName evidence="3">Uncharacterized protein</fullName>
    </submittedName>
</protein>
<keyword evidence="1" id="KW-0472">Membrane</keyword>
<sequence length="443" mass="52744">MLRELTEKRRKGLEKAYVILIILGTLAFTQHGPRIANMLFNCADLAKYMPEGVKRAEVFSVENYGQPHLLNYTFDFEKKEWNKTSEPVRLYPDNGPSDSDFYWTFFSENFDRIALIYSRGGKSFYFWRDAPEQSFEMPGFNQIDKTVYMIRDELYYWRSNLTTAVHPMEHWFLRSRGKPGEFDIISELRGWTSQDDLTDSTLYIRDVDIMYYIPYTGICRQAFQIFSRGMYDQQCNPSIGIFARTKPGVIYPLRMFGWHGRNCDPMFQKYRYDERAYVRFEVQPPTPGEFDIISELRGWTSQDDLTDSTLYIRDVDIMYYIPYTGICRQAFQIFSRGMYDQQCNPSIGIFARTKPGVIYPLRMFGWHGRNCDPMFQKYRYDERAYVRFEVQPPTPQSAKLYLDNNDEHDHYDHHNYHYHGIVFLRIFHLLCDTVQKKKVSVTK</sequence>
<name>A0A1I7S6S2_BURXY</name>
<evidence type="ECO:0000256" key="1">
    <source>
        <dbReference type="SAM" id="Phobius"/>
    </source>
</evidence>
<evidence type="ECO:0000313" key="2">
    <source>
        <dbReference type="Proteomes" id="UP000095284"/>
    </source>
</evidence>
<dbReference type="Proteomes" id="UP000095284">
    <property type="component" value="Unplaced"/>
</dbReference>
<keyword evidence="1" id="KW-0812">Transmembrane</keyword>